<evidence type="ECO:0000313" key="10">
    <source>
        <dbReference type="EMBL" id="KAF6036702.1"/>
    </source>
</evidence>
<evidence type="ECO:0000256" key="8">
    <source>
        <dbReference type="SAM" id="SignalP"/>
    </source>
</evidence>
<keyword evidence="3" id="KW-1015">Disulfide bond</keyword>
<evidence type="ECO:0000256" key="2">
    <source>
        <dbReference type="ARBA" id="ARBA00022737"/>
    </source>
</evidence>
<feature type="region of interest" description="Disordered" evidence="6">
    <location>
        <begin position="580"/>
        <end position="606"/>
    </location>
</feature>
<feature type="signal peptide" evidence="8">
    <location>
        <begin position="1"/>
        <end position="25"/>
    </location>
</feature>
<dbReference type="OrthoDB" id="10051774at2759"/>
<evidence type="ECO:0000313" key="11">
    <source>
        <dbReference type="Proteomes" id="UP000593567"/>
    </source>
</evidence>
<feature type="domain" description="Sushi" evidence="9">
    <location>
        <begin position="386"/>
        <end position="450"/>
    </location>
</feature>
<keyword evidence="11" id="KW-1185">Reference proteome</keyword>
<dbReference type="InterPro" id="IPR000436">
    <property type="entry name" value="Sushi_SCR_CCP_dom"/>
</dbReference>
<feature type="domain" description="Sushi" evidence="9">
    <location>
        <begin position="452"/>
        <end position="507"/>
    </location>
</feature>
<dbReference type="InterPro" id="IPR050350">
    <property type="entry name" value="Compl-Cell_Adhes-Reg"/>
</dbReference>
<evidence type="ECO:0000259" key="9">
    <source>
        <dbReference type="PROSITE" id="PS50923"/>
    </source>
</evidence>
<evidence type="ECO:0000256" key="1">
    <source>
        <dbReference type="ARBA" id="ARBA00022659"/>
    </source>
</evidence>
<feature type="region of interest" description="Disordered" evidence="6">
    <location>
        <begin position="619"/>
        <end position="638"/>
    </location>
</feature>
<dbReference type="Pfam" id="PF00084">
    <property type="entry name" value="Sushi"/>
    <property type="match status" value="2"/>
</dbReference>
<feature type="transmembrane region" description="Helical" evidence="7">
    <location>
        <begin position="523"/>
        <end position="545"/>
    </location>
</feature>
<evidence type="ECO:0000256" key="7">
    <source>
        <dbReference type="SAM" id="Phobius"/>
    </source>
</evidence>
<dbReference type="SUPFAM" id="SSF57535">
    <property type="entry name" value="Complement control module/SCR domain"/>
    <property type="match status" value="3"/>
</dbReference>
<accession>A0A7J7KDG8</accession>
<dbReference type="PANTHER" id="PTHR19325:SF560">
    <property type="entry name" value="SUSHI, VON WILLEBRAND FACTOR TYPE A, EGF AND PENTRAXIN DOMAIN-CONTAINING PROTEIN 1"/>
    <property type="match status" value="1"/>
</dbReference>
<evidence type="ECO:0000256" key="6">
    <source>
        <dbReference type="SAM" id="MobiDB-lite"/>
    </source>
</evidence>
<dbReference type="Gene3D" id="2.10.70.10">
    <property type="entry name" value="Complement Module, domain 1"/>
    <property type="match status" value="3"/>
</dbReference>
<proteinExistence type="predicted"/>
<keyword evidence="7" id="KW-0472">Membrane</keyword>
<dbReference type="CDD" id="cd00033">
    <property type="entry name" value="CCP"/>
    <property type="match status" value="2"/>
</dbReference>
<dbReference type="SMART" id="SM00032">
    <property type="entry name" value="CCP"/>
    <property type="match status" value="3"/>
</dbReference>
<sequence length="638" mass="71010">MHLISTPHTLRLTLISIAFILSIKGQDIKPVNICDNSTVTVDRGYAGIIEHREIEGAPVRCSLTLRASAGDYINIMGVYVPTTDAPTCPGIQVQIDGTTHCIDSTKPEGIIQKFTQEQSVLSVSTLSNMAGFNLEFFTTVTSCGEDIQIPDRPQVEQLTGIFTSSYTPPNKQELSSCEFTISNLPSEAHYVRFDVIQITEVSESWHIDNHKVPNFPDGYLHDITSTNNQLSVRYENEGDPVKGDGEPVFFMIQFTVLTCGDKPEIDHVTSTSSTESPWFPGTIINYSCEDTDYQLKYNSTSECKVDGTEAKWVNQSEIRCIPVPYCTEEPRDVEFTNKTKTDTHTTVYECIKGYESRDGIEEVESECSSTDTDNIPWIWSNISLTFECDITDLSINTSTTNIISKGETTHIYVYQEVLSYDCYYGYKKTNMDVIQCQHDKTWSSVPECTQTAECDPAALNITNGDIQTDRYYGGDNLLYSCDDGYTKTTDPVCTESGNWSHDPGCDVSNDMPSTTEPFQLEKYHIALIAGGGALVVVIIVVVLLARCLRHRSTKASVEENNGQSTDNLAFELDPTYATVTTSAANSTSQETGNLPKKENTSKEKHRNVAELYASVQLNHHKKPEILSQPSQPIYEEPQ</sequence>
<gene>
    <name evidence="10" type="ORF">EB796_004990</name>
</gene>
<feature type="compositionally biased region" description="Basic and acidic residues" evidence="6">
    <location>
        <begin position="595"/>
        <end position="606"/>
    </location>
</feature>
<protein>
    <submittedName>
        <fullName evidence="10">CR1</fullName>
    </submittedName>
</protein>
<feature type="domain" description="Sushi" evidence="9">
    <location>
        <begin position="257"/>
        <end position="322"/>
    </location>
</feature>
<reference evidence="10" key="1">
    <citation type="submission" date="2020-06" db="EMBL/GenBank/DDBJ databases">
        <title>Draft genome of Bugula neritina, a colonial animal packing powerful symbionts and potential medicines.</title>
        <authorList>
            <person name="Rayko M."/>
        </authorList>
    </citation>
    <scope>NUCLEOTIDE SEQUENCE [LARGE SCALE GENOMIC DNA]</scope>
    <source>
        <strain evidence="10">Kwan_BN1</strain>
    </source>
</reference>
<dbReference type="Proteomes" id="UP000593567">
    <property type="component" value="Unassembled WGS sequence"/>
</dbReference>
<dbReference type="EMBL" id="VXIV02000686">
    <property type="protein sequence ID" value="KAF6036702.1"/>
    <property type="molecule type" value="Genomic_DNA"/>
</dbReference>
<evidence type="ECO:0000256" key="4">
    <source>
        <dbReference type="ARBA" id="ARBA00023180"/>
    </source>
</evidence>
<keyword evidence="7" id="KW-0812">Transmembrane</keyword>
<evidence type="ECO:0000256" key="5">
    <source>
        <dbReference type="PROSITE-ProRule" id="PRU00302"/>
    </source>
</evidence>
<name>A0A7J7KDG8_BUGNE</name>
<dbReference type="PANTHER" id="PTHR19325">
    <property type="entry name" value="COMPLEMENT COMPONENT-RELATED SUSHI DOMAIN-CONTAINING"/>
    <property type="match status" value="1"/>
</dbReference>
<keyword evidence="8" id="KW-0732">Signal</keyword>
<dbReference type="PROSITE" id="PS50923">
    <property type="entry name" value="SUSHI"/>
    <property type="match status" value="3"/>
</dbReference>
<dbReference type="InterPro" id="IPR035976">
    <property type="entry name" value="Sushi/SCR/CCP_sf"/>
</dbReference>
<keyword evidence="1 5" id="KW-0768">Sushi</keyword>
<keyword evidence="2" id="KW-0677">Repeat</keyword>
<evidence type="ECO:0000256" key="3">
    <source>
        <dbReference type="ARBA" id="ARBA00023157"/>
    </source>
</evidence>
<comment type="caution">
    <text evidence="10">The sequence shown here is derived from an EMBL/GenBank/DDBJ whole genome shotgun (WGS) entry which is preliminary data.</text>
</comment>
<keyword evidence="7" id="KW-1133">Transmembrane helix</keyword>
<organism evidence="10 11">
    <name type="scientific">Bugula neritina</name>
    <name type="common">Brown bryozoan</name>
    <name type="synonym">Sertularia neritina</name>
    <dbReference type="NCBI Taxonomy" id="10212"/>
    <lineage>
        <taxon>Eukaryota</taxon>
        <taxon>Metazoa</taxon>
        <taxon>Spiralia</taxon>
        <taxon>Lophotrochozoa</taxon>
        <taxon>Bryozoa</taxon>
        <taxon>Gymnolaemata</taxon>
        <taxon>Cheilostomatida</taxon>
        <taxon>Flustrina</taxon>
        <taxon>Buguloidea</taxon>
        <taxon>Bugulidae</taxon>
        <taxon>Bugula</taxon>
    </lineage>
</organism>
<feature type="chain" id="PRO_5029487365" evidence="8">
    <location>
        <begin position="26"/>
        <end position="638"/>
    </location>
</feature>
<dbReference type="AlphaFoldDB" id="A0A7J7KDG8"/>
<comment type="caution">
    <text evidence="5">Lacks conserved residue(s) required for the propagation of feature annotation.</text>
</comment>
<keyword evidence="4" id="KW-0325">Glycoprotein</keyword>